<dbReference type="EMBL" id="HAEJ01013348">
    <property type="protein sequence ID" value="SBS53805.1"/>
    <property type="molecule type" value="Transcribed_RNA"/>
</dbReference>
<organism evidence="1">
    <name type="scientific">Nothobranchius furzeri</name>
    <name type="common">Turquoise killifish</name>
    <dbReference type="NCBI Taxonomy" id="105023"/>
    <lineage>
        <taxon>Eukaryota</taxon>
        <taxon>Metazoa</taxon>
        <taxon>Chordata</taxon>
        <taxon>Craniata</taxon>
        <taxon>Vertebrata</taxon>
        <taxon>Euteleostomi</taxon>
        <taxon>Actinopterygii</taxon>
        <taxon>Neopterygii</taxon>
        <taxon>Teleostei</taxon>
        <taxon>Neoteleostei</taxon>
        <taxon>Acanthomorphata</taxon>
        <taxon>Ovalentaria</taxon>
        <taxon>Atherinomorphae</taxon>
        <taxon>Cyprinodontiformes</taxon>
        <taxon>Nothobranchiidae</taxon>
        <taxon>Nothobranchius</taxon>
    </lineage>
</organism>
<reference evidence="1" key="1">
    <citation type="submission" date="2016-05" db="EMBL/GenBank/DDBJ databases">
        <authorList>
            <person name="Lavstsen T."/>
            <person name="Jespersen J.S."/>
        </authorList>
    </citation>
    <scope>NUCLEOTIDE SEQUENCE</scope>
    <source>
        <tissue evidence="1">Brain</tissue>
    </source>
</reference>
<gene>
    <name evidence="1" type="primary">Nfu_g_1_008412</name>
</gene>
<sequence length="51" mass="5705">QDEDTAGFVQLPVSMSLGSNWIRTIQVCCYIWTIKVMKILLHGGPSSRVPQ</sequence>
<accession>A0A1A8V0E3</accession>
<proteinExistence type="predicted"/>
<protein>
    <submittedName>
        <fullName evidence="1">Uncharacterized protein</fullName>
    </submittedName>
</protein>
<evidence type="ECO:0000313" key="1">
    <source>
        <dbReference type="EMBL" id="SBS53805.1"/>
    </source>
</evidence>
<name>A0A1A8V0E3_NOTFU</name>
<reference evidence="1" key="2">
    <citation type="submission" date="2016-06" db="EMBL/GenBank/DDBJ databases">
        <title>The genome of a short-lived fish provides insights into sex chromosome evolution and the genetic control of aging.</title>
        <authorList>
            <person name="Reichwald K."/>
            <person name="Felder M."/>
            <person name="Petzold A."/>
            <person name="Koch P."/>
            <person name="Groth M."/>
            <person name="Platzer M."/>
        </authorList>
    </citation>
    <scope>NUCLEOTIDE SEQUENCE</scope>
    <source>
        <tissue evidence="1">Brain</tissue>
    </source>
</reference>
<dbReference type="AlphaFoldDB" id="A0A1A8V0E3"/>
<feature type="non-terminal residue" evidence="1">
    <location>
        <position position="1"/>
    </location>
</feature>